<evidence type="ECO:0000259" key="1">
    <source>
        <dbReference type="SMART" id="SM00867"/>
    </source>
</evidence>
<evidence type="ECO:0000313" key="3">
    <source>
        <dbReference type="Proteomes" id="UP000237839"/>
    </source>
</evidence>
<name>A0A2S9H407_9BURK</name>
<feature type="domain" description="Lipid/polyisoprenoid-binding YceI-like" evidence="1">
    <location>
        <begin position="34"/>
        <end position="197"/>
    </location>
</feature>
<organism evidence="2 3">
    <name type="scientific">Solimicrobium silvestre</name>
    <dbReference type="NCBI Taxonomy" id="2099400"/>
    <lineage>
        <taxon>Bacteria</taxon>
        <taxon>Pseudomonadati</taxon>
        <taxon>Pseudomonadota</taxon>
        <taxon>Betaproteobacteria</taxon>
        <taxon>Burkholderiales</taxon>
        <taxon>Oxalobacteraceae</taxon>
        <taxon>Solimicrobium</taxon>
    </lineage>
</organism>
<sequence>MTVAFKLMELNMKKLLVLIAVLGISVTALAAPEIYVIDGSHTMPRFEYNHFGYSIQLSRFDSTTGKITLDRQAKSGSVEVEILSNSVDTGSAAFNHDIQSADFLDTGTYPTINYKSTKVSFSGDVPTSVEGNLTIKGITKPVTLTITSFHCMTHPMLKKDACGANATAKINRSDFNAGKYAPYVSDEMTLIFGVESIRQD</sequence>
<gene>
    <name evidence="2" type="ORF">S2091_0711</name>
</gene>
<reference evidence="2 3" key="1">
    <citation type="submission" date="2018-02" db="EMBL/GenBank/DDBJ databases">
        <title>Solimicrobium silvestre gen. nov., sp. nov., isolated from alpine forest soil.</title>
        <authorList>
            <person name="Margesin R."/>
            <person name="Albuquerque L."/>
            <person name="Zhang D.-C."/>
            <person name="Froufe H.J.C."/>
            <person name="Severino R."/>
            <person name="Roxo I."/>
            <person name="Egas C."/>
            <person name="Da Costa M.S."/>
        </authorList>
    </citation>
    <scope>NUCLEOTIDE SEQUENCE [LARGE SCALE GENOMIC DNA]</scope>
    <source>
        <strain evidence="2 3">S20-91</strain>
    </source>
</reference>
<dbReference type="SUPFAM" id="SSF101874">
    <property type="entry name" value="YceI-like"/>
    <property type="match status" value="1"/>
</dbReference>
<dbReference type="EMBL" id="PUGF01000002">
    <property type="protein sequence ID" value="PRC94708.1"/>
    <property type="molecule type" value="Genomic_DNA"/>
</dbReference>
<comment type="caution">
    <text evidence="2">The sequence shown here is derived from an EMBL/GenBank/DDBJ whole genome shotgun (WGS) entry which is preliminary data.</text>
</comment>
<dbReference type="AlphaFoldDB" id="A0A2S9H407"/>
<dbReference type="PANTHER" id="PTHR34406">
    <property type="entry name" value="PROTEIN YCEI"/>
    <property type="match status" value="1"/>
</dbReference>
<dbReference type="Gene3D" id="2.40.128.110">
    <property type="entry name" value="Lipid/polyisoprenoid-binding, YceI-like"/>
    <property type="match status" value="1"/>
</dbReference>
<proteinExistence type="predicted"/>
<dbReference type="PANTHER" id="PTHR34406:SF2">
    <property type="entry name" value="PERIPLASMIC PROTEIN"/>
    <property type="match status" value="1"/>
</dbReference>
<dbReference type="InterPro" id="IPR036761">
    <property type="entry name" value="TTHA0802/YceI-like_sf"/>
</dbReference>
<protein>
    <recommendedName>
        <fullName evidence="1">Lipid/polyisoprenoid-binding YceI-like domain-containing protein</fullName>
    </recommendedName>
</protein>
<evidence type="ECO:0000313" key="2">
    <source>
        <dbReference type="EMBL" id="PRC94708.1"/>
    </source>
</evidence>
<dbReference type="Proteomes" id="UP000237839">
    <property type="component" value="Unassembled WGS sequence"/>
</dbReference>
<dbReference type="SMART" id="SM00867">
    <property type="entry name" value="YceI"/>
    <property type="match status" value="1"/>
</dbReference>
<dbReference type="Pfam" id="PF04264">
    <property type="entry name" value="YceI"/>
    <property type="match status" value="1"/>
</dbReference>
<keyword evidence="3" id="KW-1185">Reference proteome</keyword>
<accession>A0A2S9H407</accession>
<dbReference type="InterPro" id="IPR007372">
    <property type="entry name" value="Lipid/polyisoprenoid-bd_YceI"/>
</dbReference>